<dbReference type="Proteomes" id="UP000061489">
    <property type="component" value="Chromosome"/>
</dbReference>
<dbReference type="KEGG" id="msx:AU14_08520"/>
<keyword evidence="3" id="KW-1185">Reference proteome</keyword>
<dbReference type="SUPFAM" id="SSF53850">
    <property type="entry name" value="Periplasmic binding protein-like II"/>
    <property type="match status" value="1"/>
</dbReference>
<gene>
    <name evidence="2" type="ORF">AU14_08520</name>
</gene>
<reference evidence="2 3" key="1">
    <citation type="journal article" date="2014" name="Genome Announc.">
        <title>Draft Genome Sequences of Marinobacter similis A3d10T and Marinobacter salarius R9SW1T.</title>
        <authorList>
            <person name="Ivanova E.P."/>
            <person name="Ng H.J."/>
            <person name="Webb H.K."/>
            <person name="Feng G."/>
            <person name="Oshima K."/>
            <person name="Hattori M."/>
            <person name="Ohkuma M."/>
            <person name="Sergeev A.F."/>
            <person name="Mikhailov V.V."/>
            <person name="Crawford R.J."/>
            <person name="Sawabe T."/>
        </authorList>
    </citation>
    <scope>NUCLEOTIDE SEQUENCE [LARGE SCALE GENOMIC DNA]</scope>
    <source>
        <strain evidence="2 3">A3d10</strain>
    </source>
</reference>
<dbReference type="AlphaFoldDB" id="W5YLV2"/>
<evidence type="ECO:0000313" key="3">
    <source>
        <dbReference type="Proteomes" id="UP000061489"/>
    </source>
</evidence>
<sequence length="172" mass="19258">MVRRGNADLLFSLTSSPERERYYLFTAPISSARDVLYARKDAALSWTSYNDLADLSVGVTAGYSYAPEFMAWLGQGPSQVVTMNQENPDLAGLRMVAMGRVDVFICEKKACNHLIDTNKGRYPELSRITALPGVVGDERLFRAAFSRHHPDARALRSEFNQALEHLDLEITD</sequence>
<dbReference type="HOGENOM" id="CLU_064076_8_0_6"/>
<evidence type="ECO:0000313" key="2">
    <source>
        <dbReference type="EMBL" id="AHI30061.1"/>
    </source>
</evidence>
<comment type="similarity">
    <text evidence="1">Belongs to the bacterial solute-binding protein 3 family.</text>
</comment>
<name>W5YLV2_9GAMM</name>
<dbReference type="EMBL" id="CP007151">
    <property type="protein sequence ID" value="AHI30061.1"/>
    <property type="molecule type" value="Genomic_DNA"/>
</dbReference>
<organism evidence="2 3">
    <name type="scientific">Marinobacter similis</name>
    <dbReference type="NCBI Taxonomy" id="1420916"/>
    <lineage>
        <taxon>Bacteria</taxon>
        <taxon>Pseudomonadati</taxon>
        <taxon>Pseudomonadota</taxon>
        <taxon>Gammaproteobacteria</taxon>
        <taxon>Pseudomonadales</taxon>
        <taxon>Marinobacteraceae</taxon>
        <taxon>Marinobacter</taxon>
    </lineage>
</organism>
<dbReference type="PANTHER" id="PTHR35936">
    <property type="entry name" value="MEMBRANE-BOUND LYTIC MUREIN TRANSGLYCOSYLASE F"/>
    <property type="match status" value="1"/>
</dbReference>
<protein>
    <submittedName>
        <fullName evidence="2">Uncharacterized protein</fullName>
    </submittedName>
</protein>
<proteinExistence type="inferred from homology"/>
<dbReference type="PANTHER" id="PTHR35936:SF25">
    <property type="entry name" value="ABC TRANSPORTER SUBSTRATE-BINDING PROTEIN"/>
    <property type="match status" value="1"/>
</dbReference>
<evidence type="ECO:0000256" key="1">
    <source>
        <dbReference type="ARBA" id="ARBA00010333"/>
    </source>
</evidence>
<dbReference type="Gene3D" id="3.40.190.10">
    <property type="entry name" value="Periplasmic binding protein-like II"/>
    <property type="match status" value="2"/>
</dbReference>
<accession>W5YLV2</accession>
<dbReference type="STRING" id="1420916.AU14_08520"/>